<gene>
    <name evidence="2" type="ORF">N868_13160</name>
</gene>
<accession>A0A0A0BTB2</accession>
<name>A0A0A0BTB2_9CELL</name>
<dbReference type="InterPro" id="IPR009061">
    <property type="entry name" value="DNA-bd_dom_put_sf"/>
</dbReference>
<dbReference type="SUPFAM" id="SSF46955">
    <property type="entry name" value="Putative DNA-binding domain"/>
    <property type="match status" value="1"/>
</dbReference>
<proteinExistence type="predicted"/>
<protein>
    <submittedName>
        <fullName evidence="2">Excisionase</fullName>
    </submittedName>
</protein>
<feature type="domain" description="Helix-turn-helix" evidence="1">
    <location>
        <begin position="9"/>
        <end position="56"/>
    </location>
</feature>
<keyword evidence="3" id="KW-1185">Reference proteome</keyword>
<reference evidence="2 3" key="2">
    <citation type="journal article" date="2015" name="Stand. Genomic Sci.">
        <title>Draft genome sequence of Cellulomonas carbonis T26(T) and comparative analysis of six Cellulomonas genomes.</title>
        <authorList>
            <person name="Zhuang W."/>
            <person name="Zhang S."/>
            <person name="Xia X."/>
            <person name="Wang G."/>
        </authorList>
    </citation>
    <scope>NUCLEOTIDE SEQUENCE [LARGE SCALE GENOMIC DNA]</scope>
    <source>
        <strain evidence="2 3">T26</strain>
    </source>
</reference>
<dbReference type="Pfam" id="PF12728">
    <property type="entry name" value="HTH_17"/>
    <property type="match status" value="1"/>
</dbReference>
<organism evidence="2 3">
    <name type="scientific">Cellulomonas carbonis T26</name>
    <dbReference type="NCBI Taxonomy" id="947969"/>
    <lineage>
        <taxon>Bacteria</taxon>
        <taxon>Bacillati</taxon>
        <taxon>Actinomycetota</taxon>
        <taxon>Actinomycetes</taxon>
        <taxon>Micrococcales</taxon>
        <taxon>Cellulomonadaceae</taxon>
        <taxon>Cellulomonas</taxon>
    </lineage>
</organism>
<dbReference type="EMBL" id="AXCY01000035">
    <property type="protein sequence ID" value="KGM10927.1"/>
    <property type="molecule type" value="Genomic_DNA"/>
</dbReference>
<reference evidence="2 3" key="1">
    <citation type="submission" date="2013-08" db="EMBL/GenBank/DDBJ databases">
        <title>Genome sequencing of Cellulomonas carbonis T26.</title>
        <authorList>
            <person name="Chen F."/>
            <person name="Li Y."/>
            <person name="Wang G."/>
        </authorList>
    </citation>
    <scope>NUCLEOTIDE SEQUENCE [LARGE SCALE GENOMIC DNA]</scope>
    <source>
        <strain evidence="2 3">T26</strain>
    </source>
</reference>
<evidence type="ECO:0000313" key="2">
    <source>
        <dbReference type="EMBL" id="KGM10927.1"/>
    </source>
</evidence>
<sequence>MTSTTSTTMTLAELAAHLSVTPQALYDLRSKGRGPRGFRVGRQLRFRPAEVEAWIAGLEAADGVRHRRRAGT</sequence>
<evidence type="ECO:0000259" key="1">
    <source>
        <dbReference type="Pfam" id="PF12728"/>
    </source>
</evidence>
<dbReference type="Proteomes" id="UP000029839">
    <property type="component" value="Unassembled WGS sequence"/>
</dbReference>
<dbReference type="AlphaFoldDB" id="A0A0A0BTB2"/>
<evidence type="ECO:0000313" key="3">
    <source>
        <dbReference type="Proteomes" id="UP000029839"/>
    </source>
</evidence>
<comment type="caution">
    <text evidence="2">The sequence shown here is derived from an EMBL/GenBank/DDBJ whole genome shotgun (WGS) entry which is preliminary data.</text>
</comment>
<dbReference type="InterPro" id="IPR041657">
    <property type="entry name" value="HTH_17"/>
</dbReference>
<dbReference type="RefSeq" id="WP_229734648.1">
    <property type="nucleotide sequence ID" value="NZ_AXCY01000035.1"/>
</dbReference>